<dbReference type="AlphaFoldDB" id="A0A0H5C7K3"/>
<gene>
    <name evidence="2" type="ORF">BN1211_4638</name>
</gene>
<feature type="compositionally biased region" description="Polar residues" evidence="1">
    <location>
        <begin position="1"/>
        <end position="10"/>
    </location>
</feature>
<dbReference type="EMBL" id="CDQK01000005">
    <property type="protein sequence ID" value="CEP23937.1"/>
    <property type="molecule type" value="Genomic_DNA"/>
</dbReference>
<accession>A0A0H5C7K3</accession>
<name>A0A0H5C7K3_CYBJN</name>
<organism evidence="2 3">
    <name type="scientific">Cyberlindnera jadinii (strain ATCC 18201 / CBS 1600 / BCRC 20928 / JCM 3617 / NBRC 0987 / NRRL Y-1542)</name>
    <name type="common">Torula yeast</name>
    <name type="synonym">Candida utilis</name>
    <dbReference type="NCBI Taxonomy" id="983966"/>
    <lineage>
        <taxon>Eukaryota</taxon>
        <taxon>Fungi</taxon>
        <taxon>Dikarya</taxon>
        <taxon>Ascomycota</taxon>
        <taxon>Saccharomycotina</taxon>
        <taxon>Saccharomycetes</taxon>
        <taxon>Phaffomycetales</taxon>
        <taxon>Phaffomycetaceae</taxon>
        <taxon>Cyberlindnera</taxon>
    </lineage>
</organism>
<reference evidence="3" key="1">
    <citation type="journal article" date="2015" name="J. Biotechnol.">
        <title>The structure of the Cyberlindnera jadinii genome and its relation to Candida utilis analyzed by the occurrence of single nucleotide polymorphisms.</title>
        <authorList>
            <person name="Rupp O."/>
            <person name="Brinkrolf K."/>
            <person name="Buerth C."/>
            <person name="Kunigo M."/>
            <person name="Schneider J."/>
            <person name="Jaenicke S."/>
            <person name="Goesmann A."/>
            <person name="Puehler A."/>
            <person name="Jaeger K.-E."/>
            <person name="Ernst J.F."/>
        </authorList>
    </citation>
    <scope>NUCLEOTIDE SEQUENCE [LARGE SCALE GENOMIC DNA]</scope>
    <source>
        <strain evidence="3">ATCC 18201 / CBS 1600 / BCRC 20928 / JCM 3617 / NBRC 0987 / NRRL Y-1542</strain>
    </source>
</reference>
<protein>
    <submittedName>
        <fullName evidence="2">Uncharacterized protein</fullName>
    </submittedName>
</protein>
<proteinExistence type="predicted"/>
<evidence type="ECO:0000313" key="3">
    <source>
        <dbReference type="Proteomes" id="UP000038830"/>
    </source>
</evidence>
<evidence type="ECO:0000313" key="2">
    <source>
        <dbReference type="EMBL" id="CEP23937.1"/>
    </source>
</evidence>
<feature type="compositionally biased region" description="Basic and acidic residues" evidence="1">
    <location>
        <begin position="17"/>
        <end position="35"/>
    </location>
</feature>
<feature type="region of interest" description="Disordered" evidence="1">
    <location>
        <begin position="1"/>
        <end position="35"/>
    </location>
</feature>
<sequence length="431" mass="49935">MELQNPTRSRTFQRWRKQVDNDRKRKRSEKDDGKKDWKKNKFITVEEQFKAIGSSNMYNDTSTEANYEWGSVISPVVLSSRDEQRTLKSLKTLSAMKIAENQNLLSSSMLKSSSWQVWKLVWEYISLWRRDSFQTFELFASNFSKEAQFMCHPFVTNQVLAKKDMILKSSLPNETRHRVERVFGNIRFSNFVTTMNSLTFDNMVMLEINKPMKYDELIHLTNLTNLMALKIGRLTTIPDLVLDRWCTCIKAGKWKNLQVLSLPLESQGALCKLQKIAASCKLLYIEVTGKTIVNIQRDWKELDLINWTVTNDRAMENLPWGIKAQTIMKKYKITNHTKLPSPSTILLDFHVVNHTYIGKFKDLESEYDQLWSLRGLTGFSQAIVLNDKTVPEITATAIRPGSVQHSGAGTKKPTIVKKKLQVRNLKSFFNM</sequence>
<evidence type="ECO:0000256" key="1">
    <source>
        <dbReference type="SAM" id="MobiDB-lite"/>
    </source>
</evidence>
<dbReference type="Proteomes" id="UP000038830">
    <property type="component" value="Unassembled WGS sequence"/>
</dbReference>